<dbReference type="GO" id="GO:0004519">
    <property type="term" value="F:endonuclease activity"/>
    <property type="evidence" value="ECO:0007669"/>
    <property type="project" value="UniProtKB-KW"/>
</dbReference>
<keyword evidence="2" id="KW-0378">Hydrolase</keyword>
<keyword evidence="3" id="KW-1185">Reference proteome</keyword>
<dbReference type="InterPro" id="IPR036691">
    <property type="entry name" value="Endo/exonu/phosph_ase_sf"/>
</dbReference>
<dbReference type="Pfam" id="PF19580">
    <property type="entry name" value="Exo_endo_phos_3"/>
    <property type="match status" value="1"/>
</dbReference>
<gene>
    <name evidence="2" type="ORF">AsAng_0057510</name>
</gene>
<evidence type="ECO:0000313" key="3">
    <source>
        <dbReference type="Proteomes" id="UP001060919"/>
    </source>
</evidence>
<dbReference type="PANTHER" id="PTHR42834">
    <property type="entry name" value="ENDONUCLEASE/EXONUCLEASE/PHOSPHATASE FAMILY PROTEIN (AFU_ORTHOLOGUE AFUA_3G09210)"/>
    <property type="match status" value="1"/>
</dbReference>
<dbReference type="EMBL" id="AP026867">
    <property type="protein sequence ID" value="BDS14969.1"/>
    <property type="molecule type" value="Genomic_DNA"/>
</dbReference>
<dbReference type="PANTHER" id="PTHR42834:SF1">
    <property type="entry name" value="ENDONUCLEASE_EXONUCLEASE_PHOSPHATASE FAMILY PROTEIN (AFU_ORTHOLOGUE AFUA_3G09210)"/>
    <property type="match status" value="1"/>
</dbReference>
<proteinExistence type="predicted"/>
<dbReference type="Gene3D" id="3.60.10.10">
    <property type="entry name" value="Endonuclease/exonuclease/phosphatase"/>
    <property type="match status" value="1"/>
</dbReference>
<dbReference type="KEGG" id="aup:AsAng_0057510"/>
<reference evidence="2" key="1">
    <citation type="submission" date="2022-09" db="EMBL/GenBank/DDBJ databases">
        <title>Aureispira anguillicida sp. nov., isolated from Leptocephalus of Japanese eel Anguilla japonica.</title>
        <authorList>
            <person name="Yuasa K."/>
            <person name="Mekata T."/>
            <person name="Ikunari K."/>
        </authorList>
    </citation>
    <scope>NUCLEOTIDE SEQUENCE</scope>
    <source>
        <strain evidence="2">EL160426</strain>
    </source>
</reference>
<dbReference type="Proteomes" id="UP001060919">
    <property type="component" value="Chromosome"/>
</dbReference>
<dbReference type="InterPro" id="IPR005135">
    <property type="entry name" value="Endo/exonuclease/phosphatase"/>
</dbReference>
<keyword evidence="2" id="KW-0255">Endonuclease</keyword>
<evidence type="ECO:0000313" key="2">
    <source>
        <dbReference type="EMBL" id="BDS14969.1"/>
    </source>
</evidence>
<evidence type="ECO:0000259" key="1">
    <source>
        <dbReference type="Pfam" id="PF19580"/>
    </source>
</evidence>
<dbReference type="AlphaFoldDB" id="A0A915YKN2"/>
<protein>
    <submittedName>
        <fullName evidence="2">Endonuclease</fullName>
    </submittedName>
</protein>
<accession>A0A915YKN2</accession>
<name>A0A915YKN2_9BACT</name>
<dbReference type="SUPFAM" id="SSF56219">
    <property type="entry name" value="DNase I-like"/>
    <property type="match status" value="1"/>
</dbReference>
<dbReference type="RefSeq" id="WP_264790163.1">
    <property type="nucleotide sequence ID" value="NZ_AP026867.1"/>
</dbReference>
<feature type="domain" description="Endonuclease/exonuclease/phosphatase" evidence="1">
    <location>
        <begin position="59"/>
        <end position="372"/>
    </location>
</feature>
<keyword evidence="2" id="KW-0540">Nuclease</keyword>
<organism evidence="2 3">
    <name type="scientific">Aureispira anguillae</name>
    <dbReference type="NCBI Taxonomy" id="2864201"/>
    <lineage>
        <taxon>Bacteria</taxon>
        <taxon>Pseudomonadati</taxon>
        <taxon>Bacteroidota</taxon>
        <taxon>Saprospiria</taxon>
        <taxon>Saprospirales</taxon>
        <taxon>Saprospiraceae</taxon>
        <taxon>Aureispira</taxon>
    </lineage>
</organism>
<sequence>MHSLLFIILLLLSHTIVGQDTSSVSLEQREKMLKQAEANLTIGLDDHDDSPRNNKGVRVLFYNAENLFFPEDDSTKRDDDFTKNGLKRWTYYRYQQKLNNLYKVMMAVGGWEPPAIVGFCELEHQKVLEDLINKTPLKKFGYKVVHEESPDRRGIDVGFIYRPSKFKYIEHEAIRVHFPFDKTLRTRDVLHVRGQVLGRDTLSVFVNHWPSRWGGQAKSEPKRVYVASLVRQRIDELYKTNPNLKVVVMGDMNDHSDNKSLVETLKAKGELEAVQKGDLYNYMHALGKKWQLGSHKYQGHWGTLDHMIVSEPLLRETRKNYLKASASGAHIFAARFLLEEDVKYLGLQPYRTYAGPKFIGGFSDHLPIYIDLMYVQKED</sequence>